<feature type="transmembrane region" description="Helical" evidence="1">
    <location>
        <begin position="77"/>
        <end position="97"/>
    </location>
</feature>
<dbReference type="STRING" id="1802521.A2893_06320"/>
<accession>A0A1F8BKR4</accession>
<sequence length="144" mass="16838">MTSINKYSRLIEPSIIAIVLLLSWYKFSFYPKPWQGGRDTFIFDVLTKYYPAFLFLVLTFGLNFLRNNNLALKNKKIQFIVGFMLLVLIPSILVINYEGKFGNESCLDICINFSPPIEVLIVSIFNLIPFSIFFFIVNFWLKKK</sequence>
<name>A0A1F8BKR4_9BACT</name>
<evidence type="ECO:0000313" key="2">
    <source>
        <dbReference type="EMBL" id="OGM64612.1"/>
    </source>
</evidence>
<dbReference type="EMBL" id="MGHH01000008">
    <property type="protein sequence ID" value="OGM64612.1"/>
    <property type="molecule type" value="Genomic_DNA"/>
</dbReference>
<protein>
    <submittedName>
        <fullName evidence="2">Uncharacterized protein</fullName>
    </submittedName>
</protein>
<evidence type="ECO:0000313" key="3">
    <source>
        <dbReference type="Proteomes" id="UP000176725"/>
    </source>
</evidence>
<gene>
    <name evidence="2" type="ORF">A2893_06320</name>
</gene>
<evidence type="ECO:0000256" key="1">
    <source>
        <dbReference type="SAM" id="Phobius"/>
    </source>
</evidence>
<comment type="caution">
    <text evidence="2">The sequence shown here is derived from an EMBL/GenBank/DDBJ whole genome shotgun (WGS) entry which is preliminary data.</text>
</comment>
<proteinExistence type="predicted"/>
<organism evidence="2 3">
    <name type="scientific">Candidatus Woesebacteria bacterium RIFCSPLOWO2_01_FULL_39_25</name>
    <dbReference type="NCBI Taxonomy" id="1802521"/>
    <lineage>
        <taxon>Bacteria</taxon>
        <taxon>Candidatus Woeseibacteriota</taxon>
    </lineage>
</organism>
<keyword evidence="1" id="KW-0472">Membrane</keyword>
<feature type="transmembrane region" description="Helical" evidence="1">
    <location>
        <begin position="117"/>
        <end position="141"/>
    </location>
</feature>
<reference evidence="2 3" key="1">
    <citation type="journal article" date="2016" name="Nat. Commun.">
        <title>Thousands of microbial genomes shed light on interconnected biogeochemical processes in an aquifer system.</title>
        <authorList>
            <person name="Anantharaman K."/>
            <person name="Brown C.T."/>
            <person name="Hug L.A."/>
            <person name="Sharon I."/>
            <person name="Castelle C.J."/>
            <person name="Probst A.J."/>
            <person name="Thomas B.C."/>
            <person name="Singh A."/>
            <person name="Wilkins M.J."/>
            <person name="Karaoz U."/>
            <person name="Brodie E.L."/>
            <person name="Williams K.H."/>
            <person name="Hubbard S.S."/>
            <person name="Banfield J.F."/>
        </authorList>
    </citation>
    <scope>NUCLEOTIDE SEQUENCE [LARGE SCALE GENOMIC DNA]</scope>
</reference>
<feature type="transmembrane region" description="Helical" evidence="1">
    <location>
        <begin position="47"/>
        <end position="65"/>
    </location>
</feature>
<dbReference type="AlphaFoldDB" id="A0A1F8BKR4"/>
<feature type="transmembrane region" description="Helical" evidence="1">
    <location>
        <begin position="7"/>
        <end position="27"/>
    </location>
</feature>
<dbReference type="Proteomes" id="UP000176725">
    <property type="component" value="Unassembled WGS sequence"/>
</dbReference>
<keyword evidence="1" id="KW-0812">Transmembrane</keyword>
<keyword evidence="1" id="KW-1133">Transmembrane helix</keyword>